<dbReference type="FunFam" id="1.10.630.10:FF:000043">
    <property type="entry name" value="Cytochrome P450 99A2"/>
    <property type="match status" value="1"/>
</dbReference>
<gene>
    <name evidence="11" type="ORF">M5K25_021742</name>
</gene>
<protein>
    <recommendedName>
        <fullName evidence="13">Cytochrome P450</fullName>
    </recommendedName>
</protein>
<accession>A0ABD0UAI5</accession>
<dbReference type="SUPFAM" id="SSF48264">
    <property type="entry name" value="Cytochrome P450"/>
    <property type="match status" value="2"/>
</dbReference>
<comment type="caution">
    <text evidence="11">The sequence shown here is derived from an EMBL/GenBank/DDBJ whole genome shotgun (WGS) entry which is preliminary data.</text>
</comment>
<dbReference type="Proteomes" id="UP001552299">
    <property type="component" value="Unassembled WGS sequence"/>
</dbReference>
<keyword evidence="4 8" id="KW-0479">Metal-binding</keyword>
<evidence type="ECO:0000256" key="8">
    <source>
        <dbReference type="PIRSR" id="PIRSR602401-1"/>
    </source>
</evidence>
<feature type="transmembrane region" description="Helical" evidence="9">
    <location>
        <begin position="526"/>
        <end position="544"/>
    </location>
</feature>
<dbReference type="GO" id="GO:0046872">
    <property type="term" value="F:metal ion binding"/>
    <property type="evidence" value="ECO:0007669"/>
    <property type="project" value="UniProtKB-KW"/>
</dbReference>
<keyword evidence="9" id="KW-0472">Membrane</keyword>
<feature type="chain" id="PRO_5044747412" description="Cytochrome P450" evidence="10">
    <location>
        <begin position="21"/>
        <end position="1041"/>
    </location>
</feature>
<dbReference type="PANTHER" id="PTHR47955">
    <property type="entry name" value="CYTOCHROME P450 FAMILY 71 PROTEIN"/>
    <property type="match status" value="1"/>
</dbReference>
<evidence type="ECO:0000256" key="4">
    <source>
        <dbReference type="ARBA" id="ARBA00022723"/>
    </source>
</evidence>
<dbReference type="GO" id="GO:0004497">
    <property type="term" value="F:monooxygenase activity"/>
    <property type="evidence" value="ECO:0007669"/>
    <property type="project" value="UniProtKB-KW"/>
</dbReference>
<dbReference type="GO" id="GO:0016114">
    <property type="term" value="P:terpenoid biosynthetic process"/>
    <property type="evidence" value="ECO:0007669"/>
    <property type="project" value="UniProtKB-ARBA"/>
</dbReference>
<dbReference type="PROSITE" id="PS00086">
    <property type="entry name" value="CYTOCHROME_P450"/>
    <property type="match status" value="2"/>
</dbReference>
<evidence type="ECO:0000256" key="1">
    <source>
        <dbReference type="ARBA" id="ARBA00001971"/>
    </source>
</evidence>
<keyword evidence="10" id="KW-0732">Signal</keyword>
<evidence type="ECO:0000256" key="10">
    <source>
        <dbReference type="SAM" id="SignalP"/>
    </source>
</evidence>
<keyword evidence="9" id="KW-0812">Transmembrane</keyword>
<dbReference type="FunFam" id="1.10.630.10:FF:000008">
    <property type="entry name" value="Cytochrome P450 71D8"/>
    <property type="match status" value="1"/>
</dbReference>
<evidence type="ECO:0000256" key="7">
    <source>
        <dbReference type="ARBA" id="ARBA00023033"/>
    </source>
</evidence>
<keyword evidence="3 8" id="KW-0349">Heme</keyword>
<dbReference type="PANTHER" id="PTHR47955:SF8">
    <property type="entry name" value="CYTOCHROME P450 71D11-LIKE"/>
    <property type="match status" value="1"/>
</dbReference>
<organism evidence="11 12">
    <name type="scientific">Dendrobium thyrsiflorum</name>
    <name type="common">Pinecone-like raceme dendrobium</name>
    <name type="synonym">Orchid</name>
    <dbReference type="NCBI Taxonomy" id="117978"/>
    <lineage>
        <taxon>Eukaryota</taxon>
        <taxon>Viridiplantae</taxon>
        <taxon>Streptophyta</taxon>
        <taxon>Embryophyta</taxon>
        <taxon>Tracheophyta</taxon>
        <taxon>Spermatophyta</taxon>
        <taxon>Magnoliopsida</taxon>
        <taxon>Liliopsida</taxon>
        <taxon>Asparagales</taxon>
        <taxon>Orchidaceae</taxon>
        <taxon>Epidendroideae</taxon>
        <taxon>Malaxideae</taxon>
        <taxon>Dendrobiinae</taxon>
        <taxon>Dendrobium</taxon>
    </lineage>
</organism>
<keyword evidence="12" id="KW-1185">Reference proteome</keyword>
<keyword evidence="5" id="KW-0560">Oxidoreductase</keyword>
<dbReference type="Pfam" id="PF00067">
    <property type="entry name" value="p450"/>
    <property type="match status" value="2"/>
</dbReference>
<keyword evidence="6 8" id="KW-0408">Iron</keyword>
<dbReference type="Gene3D" id="1.10.630.10">
    <property type="entry name" value="Cytochrome P450"/>
    <property type="match status" value="2"/>
</dbReference>
<evidence type="ECO:0000256" key="6">
    <source>
        <dbReference type="ARBA" id="ARBA00023004"/>
    </source>
</evidence>
<dbReference type="PRINTS" id="PR00385">
    <property type="entry name" value="P450"/>
</dbReference>
<feature type="binding site" description="axial binding residue" evidence="8">
    <location>
        <position position="981"/>
    </location>
    <ligand>
        <name>heme</name>
        <dbReference type="ChEBI" id="CHEBI:30413"/>
    </ligand>
    <ligandPart>
        <name>Fe</name>
        <dbReference type="ChEBI" id="CHEBI:18248"/>
    </ligandPart>
</feature>
<dbReference type="CDD" id="cd11072">
    <property type="entry name" value="CYP71-like"/>
    <property type="match status" value="2"/>
</dbReference>
<reference evidence="11 12" key="1">
    <citation type="journal article" date="2024" name="Plant Biotechnol. J.">
        <title>Dendrobium thyrsiflorum genome and its molecular insights into genes involved in important horticultural traits.</title>
        <authorList>
            <person name="Chen B."/>
            <person name="Wang J.Y."/>
            <person name="Zheng P.J."/>
            <person name="Li K.L."/>
            <person name="Liang Y.M."/>
            <person name="Chen X.F."/>
            <person name="Zhang C."/>
            <person name="Zhao X."/>
            <person name="He X."/>
            <person name="Zhang G.Q."/>
            <person name="Liu Z.J."/>
            <person name="Xu Q."/>
        </authorList>
    </citation>
    <scope>NUCLEOTIDE SEQUENCE [LARGE SCALE GENOMIC DNA]</scope>
    <source>
        <strain evidence="11">GZMU011</strain>
    </source>
</reference>
<proteinExistence type="inferred from homology"/>
<evidence type="ECO:0000256" key="9">
    <source>
        <dbReference type="SAM" id="Phobius"/>
    </source>
</evidence>
<keyword evidence="9" id="KW-1133">Transmembrane helix</keyword>
<dbReference type="InterPro" id="IPR017972">
    <property type="entry name" value="Cyt_P450_CS"/>
</dbReference>
<evidence type="ECO:0000313" key="12">
    <source>
        <dbReference type="Proteomes" id="UP001552299"/>
    </source>
</evidence>
<feature type="signal peptide" evidence="10">
    <location>
        <begin position="1"/>
        <end position="20"/>
    </location>
</feature>
<evidence type="ECO:0000256" key="2">
    <source>
        <dbReference type="ARBA" id="ARBA00010617"/>
    </source>
</evidence>
<dbReference type="InterPro" id="IPR036396">
    <property type="entry name" value="Cyt_P450_sf"/>
</dbReference>
<dbReference type="InterPro" id="IPR002401">
    <property type="entry name" value="Cyt_P450_E_grp-I"/>
</dbReference>
<keyword evidence="7" id="KW-0503">Monooxygenase</keyword>
<comment type="similarity">
    <text evidence="2">Belongs to the cytochrome P450 family.</text>
</comment>
<evidence type="ECO:0000256" key="3">
    <source>
        <dbReference type="ARBA" id="ARBA00022617"/>
    </source>
</evidence>
<evidence type="ECO:0000256" key="5">
    <source>
        <dbReference type="ARBA" id="ARBA00023002"/>
    </source>
</evidence>
<dbReference type="AlphaFoldDB" id="A0ABD0UAI5"/>
<evidence type="ECO:0000313" key="11">
    <source>
        <dbReference type="EMBL" id="KAL0907341.1"/>
    </source>
</evidence>
<sequence>MEQLLLILLFSLLIIVVTLTLITKSSNSRSKSSSTYIFPAPLPPGPRQLPIIGHLHHLLSGDPIPHISFRNLSSLHGPIMLLRLGQVNVVVISSREAAEEILRTHDLCFASRPEINRVRPMTYSFRDIAMAPYGPSWRLLRKICITELLTAKRVASFASIRNEAVSALVESIGAAAGRKEAVNLKQKLEETTNDIITRAAFSRESRKGRKEEFLRLLKDMIWLMSGLDLGDLFPWLRFVDIVLGVKGRIERRLRGLDAILEEIIGEHEARLRLMKSEGIGNGNVDLLDVLLRARDEEQFGQSISVENVKAVALELFFAGIDTTSSTMQWAMSELMRNPKAMEKLQREIRQVAAMGRKRKIEEEDLHKLNYLKQVIKETLRLHPAVPLLLPRLCRETCQVQGFTVPAGTRVLVNVWALGRDSRYWDEPEEFLPERFDEKLVDFRGANFELLPFGAGRRICPGMNFGLANVELTLANLLLCFDWDLPDGMRARDLDMSEANGSTSARKVDLCLLATSYISADKPMDQLLPILLFLLLIIVVALTLITKSSNSSCKSSSTDIFVAPLPPGPRQLPIIGQLHHLLSGDPLLHISLRNLSSLYGPIILLRLGQVNLAVVSSREAAEEILRTQDLCFASRPQLTRSRTMTYGYNDIAMAPYGHNWRLLRKICMTELLTAKRVASFAAIRKEAVSALVESIAAAAGRKEPVNLKQKLEETTNDIIMKAAFSREGRQGRKEEFLSMMGDVISLTSGLNVAEFFPWLGFVDTMLGVKGQIERHFKRMDEILEELIGEHEDQLRLKKMEGTESGDEDLLDVLLRARDQGHLDQSISTENVKAIAADLLFAGTDTSSTAMQWAMSELIRNPKAMDKLQKEIRKVAATGRKRQIEEEDINQLDYLKQVIKETLRLHPSLPLLVPRLCRETCQVQGYTVPAGTRVLVNVWALGRDSRYWKEPAMFWPERFDEALVDFKGANFEFLPFGAGRRICPGMNFGLASVELVLANLLLCFDWELPDGLRAEDLDMSEVSGSTIGRKVDLCLLATPYVSS</sequence>
<evidence type="ECO:0008006" key="13">
    <source>
        <dbReference type="Google" id="ProtNLM"/>
    </source>
</evidence>
<dbReference type="PRINTS" id="PR00463">
    <property type="entry name" value="EP450I"/>
</dbReference>
<dbReference type="EMBL" id="JANQDX010000017">
    <property type="protein sequence ID" value="KAL0907341.1"/>
    <property type="molecule type" value="Genomic_DNA"/>
</dbReference>
<comment type="cofactor">
    <cofactor evidence="1 8">
        <name>heme</name>
        <dbReference type="ChEBI" id="CHEBI:30413"/>
    </cofactor>
</comment>
<dbReference type="InterPro" id="IPR001128">
    <property type="entry name" value="Cyt_P450"/>
</dbReference>
<name>A0ABD0UAI5_DENTH</name>